<accession>A0ABN0V4Q6</accession>
<name>A0ABN0V4Q6_9ACTN</name>
<organism evidence="2 3">
    <name type="scientific">Streptomyces polychromogenes</name>
    <dbReference type="NCBI Taxonomy" id="67342"/>
    <lineage>
        <taxon>Bacteria</taxon>
        <taxon>Bacillati</taxon>
        <taxon>Actinomycetota</taxon>
        <taxon>Actinomycetes</taxon>
        <taxon>Kitasatosporales</taxon>
        <taxon>Streptomycetaceae</taxon>
        <taxon>Streptomyces</taxon>
    </lineage>
</organism>
<evidence type="ECO:0000313" key="2">
    <source>
        <dbReference type="EMBL" id="GAA0275047.1"/>
    </source>
</evidence>
<dbReference type="EMBL" id="BAAABV010000009">
    <property type="protein sequence ID" value="GAA0275047.1"/>
    <property type="molecule type" value="Genomic_DNA"/>
</dbReference>
<dbReference type="Proteomes" id="UP001501867">
    <property type="component" value="Unassembled WGS sequence"/>
</dbReference>
<sequence>MTSDDGRGRGRAGRPAGIAYTLEPLLLGTGSLRHPSAGSSDTIRSNPSTTGRGAVACIGSPDRGHRSPSGMEWRARAFLYVTGVQVPQPHSKAFVSSLQVKTTSPDFGQAIVPPGAGCSKRGLVRRQTQRDGVQTKET</sequence>
<keyword evidence="3" id="KW-1185">Reference proteome</keyword>
<protein>
    <submittedName>
        <fullName evidence="2">Uncharacterized protein</fullName>
    </submittedName>
</protein>
<feature type="region of interest" description="Disordered" evidence="1">
    <location>
        <begin position="30"/>
        <end position="69"/>
    </location>
</feature>
<feature type="compositionally biased region" description="Polar residues" evidence="1">
    <location>
        <begin position="37"/>
        <end position="51"/>
    </location>
</feature>
<gene>
    <name evidence="2" type="ORF">GCM10010302_10870</name>
</gene>
<feature type="region of interest" description="Disordered" evidence="1">
    <location>
        <begin position="105"/>
        <end position="138"/>
    </location>
</feature>
<evidence type="ECO:0000256" key="1">
    <source>
        <dbReference type="SAM" id="MobiDB-lite"/>
    </source>
</evidence>
<evidence type="ECO:0000313" key="3">
    <source>
        <dbReference type="Proteomes" id="UP001501867"/>
    </source>
</evidence>
<reference evidence="2 3" key="1">
    <citation type="journal article" date="2019" name="Int. J. Syst. Evol. Microbiol.">
        <title>The Global Catalogue of Microorganisms (GCM) 10K type strain sequencing project: providing services to taxonomists for standard genome sequencing and annotation.</title>
        <authorList>
            <consortium name="The Broad Institute Genomics Platform"/>
            <consortium name="The Broad Institute Genome Sequencing Center for Infectious Disease"/>
            <person name="Wu L."/>
            <person name="Ma J."/>
        </authorList>
    </citation>
    <scope>NUCLEOTIDE SEQUENCE [LARGE SCALE GENOMIC DNA]</scope>
    <source>
        <strain evidence="2 3">JCM 4505</strain>
    </source>
</reference>
<comment type="caution">
    <text evidence="2">The sequence shown here is derived from an EMBL/GenBank/DDBJ whole genome shotgun (WGS) entry which is preliminary data.</text>
</comment>
<proteinExistence type="predicted"/>